<evidence type="ECO:0000313" key="2">
    <source>
        <dbReference type="Proteomes" id="UP000502421"/>
    </source>
</evidence>
<dbReference type="AlphaFoldDB" id="A0AAE6ZM69"/>
<dbReference type="RefSeq" id="WP_168808988.1">
    <property type="nucleotide sequence ID" value="NZ_CP051205.1"/>
</dbReference>
<protein>
    <submittedName>
        <fullName evidence="1">Uncharacterized protein</fullName>
    </submittedName>
</protein>
<organism evidence="1 2">
    <name type="scientific">Chitinophaga oryzae</name>
    <dbReference type="NCBI Taxonomy" id="2725414"/>
    <lineage>
        <taxon>Bacteria</taxon>
        <taxon>Pseudomonadati</taxon>
        <taxon>Bacteroidota</taxon>
        <taxon>Chitinophagia</taxon>
        <taxon>Chitinophagales</taxon>
        <taxon>Chitinophagaceae</taxon>
        <taxon>Chitinophaga</taxon>
    </lineage>
</organism>
<evidence type="ECO:0000313" key="1">
    <source>
        <dbReference type="EMBL" id="QJB34688.1"/>
    </source>
</evidence>
<reference evidence="2" key="1">
    <citation type="submission" date="2020-04" db="EMBL/GenBank/DDBJ databases">
        <authorList>
            <person name="Kittiwongwattana C."/>
        </authorList>
    </citation>
    <scope>NUCLEOTIDE SEQUENCE [LARGE SCALE GENOMIC DNA]</scope>
    <source>
        <strain evidence="2">1310</strain>
    </source>
</reference>
<sequence length="70" mass="7500">MAPYLLLVLPLAAAAQSPSRYAISPLAKLPADSLLTTRLNDAGLEQLLQAHFGLTPANFNENIRKRLAAS</sequence>
<dbReference type="KEGG" id="coy:HF329_26670"/>
<dbReference type="EMBL" id="CP051205">
    <property type="protein sequence ID" value="QJB34688.1"/>
    <property type="molecule type" value="Genomic_DNA"/>
</dbReference>
<dbReference type="Proteomes" id="UP000502421">
    <property type="component" value="Chromosome"/>
</dbReference>
<name>A0AAE6ZM69_9BACT</name>
<accession>A0AAE6ZM69</accession>
<gene>
    <name evidence="1" type="ORF">HF329_26670</name>
</gene>
<proteinExistence type="predicted"/>